<keyword evidence="1" id="KW-0732">Signal</keyword>
<evidence type="ECO:0008006" key="4">
    <source>
        <dbReference type="Google" id="ProtNLM"/>
    </source>
</evidence>
<proteinExistence type="predicted"/>
<dbReference type="AlphaFoldDB" id="A0A8H6YH90"/>
<protein>
    <recommendedName>
        <fullName evidence="4">Secreted protein</fullName>
    </recommendedName>
</protein>
<keyword evidence="3" id="KW-1185">Reference proteome</keyword>
<reference evidence="2" key="1">
    <citation type="submission" date="2020-05" db="EMBL/GenBank/DDBJ databases">
        <title>Mycena genomes resolve the evolution of fungal bioluminescence.</title>
        <authorList>
            <person name="Tsai I.J."/>
        </authorList>
    </citation>
    <scope>NUCLEOTIDE SEQUENCE</scope>
    <source>
        <strain evidence="2">CCC161011</strain>
    </source>
</reference>
<evidence type="ECO:0000313" key="3">
    <source>
        <dbReference type="Proteomes" id="UP000620124"/>
    </source>
</evidence>
<dbReference type="EMBL" id="JACAZI010000006">
    <property type="protein sequence ID" value="KAF7358219.1"/>
    <property type="molecule type" value="Genomic_DNA"/>
</dbReference>
<gene>
    <name evidence="2" type="ORF">MVEN_00870600</name>
</gene>
<accession>A0A8H6YH90</accession>
<dbReference type="Proteomes" id="UP000620124">
    <property type="component" value="Unassembled WGS sequence"/>
</dbReference>
<organism evidence="2 3">
    <name type="scientific">Mycena venus</name>
    <dbReference type="NCBI Taxonomy" id="2733690"/>
    <lineage>
        <taxon>Eukaryota</taxon>
        <taxon>Fungi</taxon>
        <taxon>Dikarya</taxon>
        <taxon>Basidiomycota</taxon>
        <taxon>Agaricomycotina</taxon>
        <taxon>Agaricomycetes</taxon>
        <taxon>Agaricomycetidae</taxon>
        <taxon>Agaricales</taxon>
        <taxon>Marasmiineae</taxon>
        <taxon>Mycenaceae</taxon>
        <taxon>Mycena</taxon>
    </lineage>
</organism>
<evidence type="ECO:0000313" key="2">
    <source>
        <dbReference type="EMBL" id="KAF7358219.1"/>
    </source>
</evidence>
<feature type="chain" id="PRO_5034347505" description="Secreted protein" evidence="1">
    <location>
        <begin position="19"/>
        <end position="138"/>
    </location>
</feature>
<sequence>MVRISVLMNIAISLPILASVTHQPLRDTLGSTYGGAAACVSAKWGGHVFCLHLSYIFFTALMCFARRQDPLQLETDGSIPRTYSLTAIHASAAAVTDAKRGDLTRVSADAARVASGPFRSCLSLHRPGAIHAIERGLD</sequence>
<evidence type="ECO:0000256" key="1">
    <source>
        <dbReference type="SAM" id="SignalP"/>
    </source>
</evidence>
<name>A0A8H6YH90_9AGAR</name>
<feature type="signal peptide" evidence="1">
    <location>
        <begin position="1"/>
        <end position="18"/>
    </location>
</feature>
<comment type="caution">
    <text evidence="2">The sequence shown here is derived from an EMBL/GenBank/DDBJ whole genome shotgun (WGS) entry which is preliminary data.</text>
</comment>